<dbReference type="Proteomes" id="UP000279259">
    <property type="component" value="Unassembled WGS sequence"/>
</dbReference>
<protein>
    <recommendedName>
        <fullName evidence="2">alpha-L-rhamnosidase</fullName>
        <ecNumber evidence="2">3.2.1.40</ecNumber>
    </recommendedName>
</protein>
<dbReference type="GO" id="GO:0030596">
    <property type="term" value="F:alpha-L-rhamnosidase activity"/>
    <property type="evidence" value="ECO:0007669"/>
    <property type="project" value="UniProtKB-EC"/>
</dbReference>
<evidence type="ECO:0000256" key="2">
    <source>
        <dbReference type="ARBA" id="ARBA00012652"/>
    </source>
</evidence>
<dbReference type="InterPro" id="IPR013783">
    <property type="entry name" value="Ig-like_fold"/>
</dbReference>
<feature type="region of interest" description="Disordered" evidence="4">
    <location>
        <begin position="835"/>
        <end position="871"/>
    </location>
</feature>
<sequence length="871" mass="96600">MTQPPRISKLTFGRNASPIGIGQARPTLSWRYQQDDSTEPNWSQKAFELGMTRPGGKEKTYRVDSGDNVEIAWPKEESDISSRERVQVRVRACGAKSGKWTEWLEAVVEAALLERSDWSAKVVAPDVVPPANLAKRPFHVKTTFKVTTAAKSARLYATALGVYEISINGKRIGDHVMAPGWQSYNHRLHYQTYEVPAELLVEGENTIDAIESMGEEIGVMAQLELDGKVVAATDTNWEWSYGALLSSELYDGETYDASLAKTREWRPTKTIPLPPKASLIAPEAPPIRPIEDITPIELITTPSRKKILDFGQNLVGWVKVRNIPKRHKATDRVVLRFAEVLDKGELGVRPLRSAKATDYIYLSPDEGIKEWEPKFSTHGFRYCEVTGPAELLDDYKGNFTAVVVHTDMERIGDFKCSHDMVNKLHENVVWGLRGNFVGVPTDCPQRDERLGWTGDLQAFAPTANFLYDTGGFLSNWMHDLLEEQLKDNHGVPPLVVPNTLMFGNDPKPFPQAVWGDVCVLTPNAMYDAYGSKAILRESWEGMAAWLDKGIPRGKNGLWLNPWGGFQLSDWLDPRAPPDDPGAAMTDQYLVADAYLVGIAGVTASVASILGLESEAKRYTDEHARLRKAFQAEYVSQSGRLSSDTQTAYCLAYQFDLLDKDQWPGAADRLVRLVSKGGFRIGTGFAGTPAILHALAQAGHLQVAYRMLQEKGCPSWLYPVSMGATTIWERWDSLLPDGSINPGEMTSFNHYALGAVASFLHQTVAGIRPLSPGYRKFVVEPRPGGSITRASAHTITPYGRASVSWKLTNGTMKVDVEVPPNTEAVLRLSGTEEVVGSGKHAREVKYDAPKPWPPPFYDPPMRPARKHDTLAE</sequence>
<dbReference type="Pfam" id="PF25788">
    <property type="entry name" value="Ig_Rha78A_N"/>
    <property type="match status" value="1"/>
</dbReference>
<dbReference type="Pfam" id="PF05592">
    <property type="entry name" value="Bac_rhamnosid"/>
    <property type="match status" value="1"/>
</dbReference>
<evidence type="ECO:0000256" key="1">
    <source>
        <dbReference type="ARBA" id="ARBA00001445"/>
    </source>
</evidence>
<dbReference type="OrthoDB" id="10036721at2759"/>
<evidence type="ECO:0000259" key="5">
    <source>
        <dbReference type="Pfam" id="PF05592"/>
    </source>
</evidence>
<dbReference type="Pfam" id="PF17390">
    <property type="entry name" value="Bac_rhamnosid_C"/>
    <property type="match status" value="1"/>
</dbReference>
<feature type="domain" description="Bacterial alpha-L-rhamnosidase N-terminal" evidence="6">
    <location>
        <begin position="150"/>
        <end position="210"/>
    </location>
</feature>
<evidence type="ECO:0000256" key="3">
    <source>
        <dbReference type="ARBA" id="ARBA00022801"/>
    </source>
</evidence>
<proteinExistence type="predicted"/>
<dbReference type="EMBL" id="RSCD01000032">
    <property type="protein sequence ID" value="RSH80870.1"/>
    <property type="molecule type" value="Genomic_DNA"/>
</dbReference>
<evidence type="ECO:0000259" key="7">
    <source>
        <dbReference type="Pfam" id="PF17389"/>
    </source>
</evidence>
<dbReference type="Gene3D" id="2.60.40.10">
    <property type="entry name" value="Immunoglobulins"/>
    <property type="match status" value="1"/>
</dbReference>
<dbReference type="EC" id="3.2.1.40" evidence="2"/>
<dbReference type="InterPro" id="IPR012341">
    <property type="entry name" value="6hp_glycosidase-like_sf"/>
</dbReference>
<dbReference type="InterPro" id="IPR008928">
    <property type="entry name" value="6-hairpin_glycosidase_sf"/>
</dbReference>
<dbReference type="GO" id="GO:0005975">
    <property type="term" value="P:carbohydrate metabolic process"/>
    <property type="evidence" value="ECO:0007669"/>
    <property type="project" value="InterPro"/>
</dbReference>
<dbReference type="PANTHER" id="PTHR33307">
    <property type="entry name" value="ALPHA-RHAMNOSIDASE (EUROFUNG)"/>
    <property type="match status" value="1"/>
</dbReference>
<comment type="caution">
    <text evidence="9">The sequence shown here is derived from an EMBL/GenBank/DDBJ whole genome shotgun (WGS) entry which is preliminary data.</text>
</comment>
<feature type="domain" description="Alpha-L-rhamnosidase six-hairpin glycosidase" evidence="7">
    <location>
        <begin position="410"/>
        <end position="763"/>
    </location>
</feature>
<dbReference type="Gene3D" id="2.60.420.10">
    <property type="entry name" value="Maltose phosphorylase, domain 3"/>
    <property type="match status" value="1"/>
</dbReference>
<feature type="domain" description="Alpha-L-rhamnosidase C-terminal" evidence="8">
    <location>
        <begin position="765"/>
        <end position="840"/>
    </location>
</feature>
<evidence type="ECO:0000313" key="10">
    <source>
        <dbReference type="Proteomes" id="UP000279259"/>
    </source>
</evidence>
<dbReference type="SUPFAM" id="SSF48208">
    <property type="entry name" value="Six-hairpin glycosidases"/>
    <property type="match status" value="1"/>
</dbReference>
<evidence type="ECO:0000259" key="8">
    <source>
        <dbReference type="Pfam" id="PF17390"/>
    </source>
</evidence>
<evidence type="ECO:0000313" key="9">
    <source>
        <dbReference type="EMBL" id="RSH80870.1"/>
    </source>
</evidence>
<accession>A0A427XPX7</accession>
<dbReference type="PANTHER" id="PTHR33307:SF6">
    <property type="entry name" value="ALPHA-RHAMNOSIDASE (EUROFUNG)-RELATED"/>
    <property type="match status" value="1"/>
</dbReference>
<gene>
    <name evidence="9" type="ORF">EHS25_007039</name>
</gene>
<dbReference type="InterPro" id="IPR016007">
    <property type="entry name" value="Alpha_rhamnosid"/>
</dbReference>
<feature type="domain" description="Bacterial alpha-L-rhamnosidase N-terminal" evidence="6">
    <location>
        <begin position="213"/>
        <end position="289"/>
    </location>
</feature>
<dbReference type="Gene3D" id="1.50.10.10">
    <property type="match status" value="1"/>
</dbReference>
<comment type="catalytic activity">
    <reaction evidence="1">
        <text>Hydrolysis of terminal non-reducing alpha-L-rhamnose residues in alpha-L-rhamnosides.</text>
        <dbReference type="EC" id="3.2.1.40"/>
    </reaction>
</comment>
<dbReference type="InterPro" id="IPR035398">
    <property type="entry name" value="Bac_rhamnosid_C"/>
</dbReference>
<name>A0A427XPX7_9TREE</name>
<dbReference type="InterPro" id="IPR013737">
    <property type="entry name" value="Bac_rhamnosid_N"/>
</dbReference>
<dbReference type="Pfam" id="PF17389">
    <property type="entry name" value="Bac_rhamnosid6H"/>
    <property type="match status" value="1"/>
</dbReference>
<dbReference type="Pfam" id="PF08531">
    <property type="entry name" value="Bac_rhamnosid_N"/>
    <property type="match status" value="2"/>
</dbReference>
<organism evidence="9 10">
    <name type="scientific">Saitozyma podzolica</name>
    <dbReference type="NCBI Taxonomy" id="1890683"/>
    <lineage>
        <taxon>Eukaryota</taxon>
        <taxon>Fungi</taxon>
        <taxon>Dikarya</taxon>
        <taxon>Basidiomycota</taxon>
        <taxon>Agaricomycotina</taxon>
        <taxon>Tremellomycetes</taxon>
        <taxon>Tremellales</taxon>
        <taxon>Trimorphomycetaceae</taxon>
        <taxon>Saitozyma</taxon>
    </lineage>
</organism>
<keyword evidence="3" id="KW-0378">Hydrolase</keyword>
<evidence type="ECO:0000259" key="6">
    <source>
        <dbReference type="Pfam" id="PF08531"/>
    </source>
</evidence>
<dbReference type="InterPro" id="IPR035396">
    <property type="entry name" value="Bac_rhamnosid6H"/>
</dbReference>
<feature type="domain" description="Alpha-L-rhamnosidase concanavalin-like" evidence="5">
    <location>
        <begin position="300"/>
        <end position="405"/>
    </location>
</feature>
<reference evidence="9 10" key="1">
    <citation type="submission" date="2018-11" db="EMBL/GenBank/DDBJ databases">
        <title>Genome sequence of Saitozyma podzolica DSM 27192.</title>
        <authorList>
            <person name="Aliyu H."/>
            <person name="Gorte O."/>
            <person name="Ochsenreither K."/>
        </authorList>
    </citation>
    <scope>NUCLEOTIDE SEQUENCE [LARGE SCALE GENOMIC DNA]</scope>
    <source>
        <strain evidence="9 10">DSM 27192</strain>
    </source>
</reference>
<feature type="compositionally biased region" description="Pro residues" evidence="4">
    <location>
        <begin position="849"/>
        <end position="861"/>
    </location>
</feature>
<keyword evidence="10" id="KW-1185">Reference proteome</keyword>
<dbReference type="Gene3D" id="2.60.120.260">
    <property type="entry name" value="Galactose-binding domain-like"/>
    <property type="match status" value="2"/>
</dbReference>
<dbReference type="AlphaFoldDB" id="A0A427XPX7"/>
<dbReference type="InterPro" id="IPR008902">
    <property type="entry name" value="Rhamnosid_concanavalin"/>
</dbReference>
<evidence type="ECO:0000256" key="4">
    <source>
        <dbReference type="SAM" id="MobiDB-lite"/>
    </source>
</evidence>